<evidence type="ECO:0000313" key="1">
    <source>
        <dbReference type="EMBL" id="GFP83854.1"/>
    </source>
</evidence>
<evidence type="ECO:0000313" key="2">
    <source>
        <dbReference type="Proteomes" id="UP000653305"/>
    </source>
</evidence>
<sequence>MVSSPHSIACIDSSFNNDWLMGLSRGTMGSEGQGFRVPKSYVKAIACEGRHNAVITDAGALLTFGWGLYGQGISAAVSCNRLGASTLTILVMPSLFKGKTVLENIFYSCFELCG</sequence>
<organism evidence="1 2">
    <name type="scientific">Phtheirospermum japonicum</name>
    <dbReference type="NCBI Taxonomy" id="374723"/>
    <lineage>
        <taxon>Eukaryota</taxon>
        <taxon>Viridiplantae</taxon>
        <taxon>Streptophyta</taxon>
        <taxon>Embryophyta</taxon>
        <taxon>Tracheophyta</taxon>
        <taxon>Spermatophyta</taxon>
        <taxon>Magnoliopsida</taxon>
        <taxon>eudicotyledons</taxon>
        <taxon>Gunneridae</taxon>
        <taxon>Pentapetalae</taxon>
        <taxon>asterids</taxon>
        <taxon>lamiids</taxon>
        <taxon>Lamiales</taxon>
        <taxon>Orobanchaceae</taxon>
        <taxon>Orobanchaceae incertae sedis</taxon>
        <taxon>Phtheirospermum</taxon>
    </lineage>
</organism>
<dbReference type="InterPro" id="IPR009091">
    <property type="entry name" value="RCC1/BLIP-II"/>
</dbReference>
<dbReference type="OrthoDB" id="10508576at2759"/>
<keyword evidence="2" id="KW-1185">Reference proteome</keyword>
<dbReference type="Gene3D" id="2.130.10.30">
    <property type="entry name" value="Regulator of chromosome condensation 1/beta-lactamase-inhibitor protein II"/>
    <property type="match status" value="1"/>
</dbReference>
<dbReference type="AlphaFoldDB" id="A0A830BGG1"/>
<keyword evidence="1" id="KW-0808">Transferase</keyword>
<dbReference type="GO" id="GO:0016740">
    <property type="term" value="F:transferase activity"/>
    <property type="evidence" value="ECO:0007669"/>
    <property type="project" value="UniProtKB-KW"/>
</dbReference>
<dbReference type="EMBL" id="BMAC01000072">
    <property type="protein sequence ID" value="GFP83854.1"/>
    <property type="molecule type" value="Genomic_DNA"/>
</dbReference>
<accession>A0A830BGG1</accession>
<proteinExistence type="predicted"/>
<reference evidence="1" key="1">
    <citation type="submission" date="2020-07" db="EMBL/GenBank/DDBJ databases">
        <title>Ethylene signaling mediates host invasion by parasitic plants.</title>
        <authorList>
            <person name="Yoshida S."/>
        </authorList>
    </citation>
    <scope>NUCLEOTIDE SEQUENCE</scope>
    <source>
        <strain evidence="1">Okayama</strain>
    </source>
</reference>
<dbReference type="Proteomes" id="UP000653305">
    <property type="component" value="Unassembled WGS sequence"/>
</dbReference>
<comment type="caution">
    <text evidence="1">The sequence shown here is derived from an EMBL/GenBank/DDBJ whole genome shotgun (WGS) entry which is preliminary data.</text>
</comment>
<name>A0A830BGG1_9LAMI</name>
<dbReference type="SUPFAM" id="SSF50985">
    <property type="entry name" value="RCC1/BLIP-II"/>
    <property type="match status" value="1"/>
</dbReference>
<protein>
    <submittedName>
        <fullName evidence="1">Sterol 3-beta-glucosyltransferase ugt80b1</fullName>
    </submittedName>
</protein>
<gene>
    <name evidence="1" type="ORF">PHJA_000529000</name>
</gene>